<accession>A0A090Q1E0</accession>
<organism evidence="1 2">
    <name type="scientific">Nonlabens tegetincola</name>
    <dbReference type="NCBI Taxonomy" id="323273"/>
    <lineage>
        <taxon>Bacteria</taxon>
        <taxon>Pseudomonadati</taxon>
        <taxon>Bacteroidota</taxon>
        <taxon>Flavobacteriia</taxon>
        <taxon>Flavobacteriales</taxon>
        <taxon>Flavobacteriaceae</taxon>
        <taxon>Nonlabens</taxon>
    </lineage>
</organism>
<comment type="caution">
    <text evidence="1">The sequence shown here is derived from an EMBL/GenBank/DDBJ whole genome shotgun (WGS) entry which is preliminary data.</text>
</comment>
<gene>
    <name evidence="1" type="ORF">JCM19294_2295</name>
</gene>
<dbReference type="EMBL" id="BBML01000001">
    <property type="protein sequence ID" value="GAK95513.1"/>
    <property type="molecule type" value="Genomic_DNA"/>
</dbReference>
<proteinExistence type="predicted"/>
<dbReference type="eggNOG" id="ENOG5033YYX">
    <property type="taxonomic scope" value="Bacteria"/>
</dbReference>
<protein>
    <recommendedName>
        <fullName evidence="3">Lipoprotein</fullName>
    </recommendedName>
</protein>
<evidence type="ECO:0000313" key="1">
    <source>
        <dbReference type="EMBL" id="GAK95513.1"/>
    </source>
</evidence>
<dbReference type="Proteomes" id="UP000029221">
    <property type="component" value="Unassembled WGS sequence"/>
</dbReference>
<dbReference type="PROSITE" id="PS51257">
    <property type="entry name" value="PROKAR_LIPOPROTEIN"/>
    <property type="match status" value="1"/>
</dbReference>
<sequence>MKKTIPFILLLAILSISSCKKSASKPDIIQEHKQEQQTEKDSKSIQRTYTEEEINKKRDSLIGKMARMDIQPYLDSLQGKEYVWEYPENWKFKEKDALDMLQSWNVAHNNHDAVEIVDHYFGDYYILYGKENERSDAIELKQKLFRMYPDFSQKIIPNSIKYSGNENFIDRVDFQKSVTMNGKKQVYNSYLVFGTTQGATGIIEEGDVE</sequence>
<name>A0A090Q1E0_9FLAO</name>
<evidence type="ECO:0008006" key="3">
    <source>
        <dbReference type="Google" id="ProtNLM"/>
    </source>
</evidence>
<dbReference type="AlphaFoldDB" id="A0A090Q1E0"/>
<evidence type="ECO:0000313" key="2">
    <source>
        <dbReference type="Proteomes" id="UP000029221"/>
    </source>
</evidence>
<dbReference type="RefSeq" id="WP_042276060.1">
    <property type="nucleotide sequence ID" value="NZ_BBML01000001.1"/>
</dbReference>
<reference evidence="1" key="1">
    <citation type="journal article" date="2014" name="Genome Announc.">
        <title>Draft Genome Sequences of Marine Flavobacterium Nonlabens Strains NR17, NR24, NR27, NR32, NR33, and Ara13.</title>
        <authorList>
            <person name="Nakanishi M."/>
            <person name="Meirelles P."/>
            <person name="Suzuki R."/>
            <person name="Takatani N."/>
            <person name="Mino S."/>
            <person name="Suda W."/>
            <person name="Oshima K."/>
            <person name="Hattori M."/>
            <person name="Ohkuma M."/>
            <person name="Hosokawa M."/>
            <person name="Miyashita K."/>
            <person name="Thompson F.L."/>
            <person name="Niwa A."/>
            <person name="Sawabe T."/>
            <person name="Sawabe T."/>
        </authorList>
    </citation>
    <scope>NUCLEOTIDE SEQUENCE [LARGE SCALE GENOMIC DNA]</scope>
    <source>
        <strain evidence="1">JCM 19294</strain>
    </source>
</reference>
<keyword evidence="2" id="KW-1185">Reference proteome</keyword>